<comment type="similarity">
    <text evidence="7 8">Belongs to the PINc/VapC protein family.</text>
</comment>
<keyword evidence="4 8" id="KW-0479">Metal-binding</keyword>
<name>A0A1G1VNQ6_9BACT</name>
<evidence type="ECO:0000313" key="11">
    <source>
        <dbReference type="Proteomes" id="UP000179069"/>
    </source>
</evidence>
<dbReference type="CDD" id="cd18741">
    <property type="entry name" value="PIN_VapC4-5_FitB-like"/>
    <property type="match status" value="1"/>
</dbReference>
<evidence type="ECO:0000256" key="4">
    <source>
        <dbReference type="ARBA" id="ARBA00022723"/>
    </source>
</evidence>
<dbReference type="GO" id="GO:0004540">
    <property type="term" value="F:RNA nuclease activity"/>
    <property type="evidence" value="ECO:0007669"/>
    <property type="project" value="InterPro"/>
</dbReference>
<sequence length="128" mass="14499">MTQLVDTNIFIEFFRGKRKAEEYLQSLGTVHCSVISAAELIQGARNKKELQTTKRFVERIEVIPLKPTIGDQMLSLMATYHLSHGLQIPDALIAATAMEENLTLTTGNIKHFSFIKNLKLLAWNQARQ</sequence>
<organism evidence="10 11">
    <name type="scientific">Candidatus Chisholmbacteria bacterium RIFCSPHIGHO2_01_FULL_49_18</name>
    <dbReference type="NCBI Taxonomy" id="1797590"/>
    <lineage>
        <taxon>Bacteria</taxon>
        <taxon>Candidatus Chisholmiibacteriota</taxon>
    </lineage>
</organism>
<evidence type="ECO:0000256" key="5">
    <source>
        <dbReference type="ARBA" id="ARBA00022801"/>
    </source>
</evidence>
<feature type="binding site" evidence="8">
    <location>
        <position position="90"/>
    </location>
    <ligand>
        <name>Mg(2+)</name>
        <dbReference type="ChEBI" id="CHEBI:18420"/>
    </ligand>
</feature>
<keyword evidence="3 8" id="KW-0540">Nuclease</keyword>
<evidence type="ECO:0000256" key="7">
    <source>
        <dbReference type="ARBA" id="ARBA00038093"/>
    </source>
</evidence>
<comment type="cofactor">
    <cofactor evidence="1 8">
        <name>Mg(2+)</name>
        <dbReference type="ChEBI" id="CHEBI:18420"/>
    </cofactor>
</comment>
<dbReference type="HAMAP" id="MF_00265">
    <property type="entry name" value="VapC_Nob1"/>
    <property type="match status" value="1"/>
</dbReference>
<keyword evidence="5 8" id="KW-0378">Hydrolase</keyword>
<comment type="function">
    <text evidence="8">Toxic component of a toxin-antitoxin (TA) system. An RNase.</text>
</comment>
<reference evidence="10 11" key="1">
    <citation type="journal article" date="2016" name="Nat. Commun.">
        <title>Thousands of microbial genomes shed light on interconnected biogeochemical processes in an aquifer system.</title>
        <authorList>
            <person name="Anantharaman K."/>
            <person name="Brown C.T."/>
            <person name="Hug L.A."/>
            <person name="Sharon I."/>
            <person name="Castelle C.J."/>
            <person name="Probst A.J."/>
            <person name="Thomas B.C."/>
            <person name="Singh A."/>
            <person name="Wilkins M.J."/>
            <person name="Karaoz U."/>
            <person name="Brodie E.L."/>
            <person name="Williams K.H."/>
            <person name="Hubbard S.S."/>
            <person name="Banfield J.F."/>
        </authorList>
    </citation>
    <scope>NUCLEOTIDE SEQUENCE [LARGE SCALE GENOMIC DNA]</scope>
</reference>
<evidence type="ECO:0000259" key="9">
    <source>
        <dbReference type="Pfam" id="PF01850"/>
    </source>
</evidence>
<comment type="caution">
    <text evidence="10">The sequence shown here is derived from an EMBL/GenBank/DDBJ whole genome shotgun (WGS) entry which is preliminary data.</text>
</comment>
<dbReference type="Gene3D" id="3.40.50.1010">
    <property type="entry name" value="5'-nuclease"/>
    <property type="match status" value="1"/>
</dbReference>
<dbReference type="PANTHER" id="PTHR33653">
    <property type="entry name" value="RIBONUCLEASE VAPC2"/>
    <property type="match status" value="1"/>
</dbReference>
<dbReference type="EMBL" id="MHCI01000009">
    <property type="protein sequence ID" value="OGY16867.1"/>
    <property type="molecule type" value="Genomic_DNA"/>
</dbReference>
<dbReference type="EC" id="3.1.-.-" evidence="8"/>
<dbReference type="Proteomes" id="UP000179069">
    <property type="component" value="Unassembled WGS sequence"/>
</dbReference>
<keyword evidence="2 8" id="KW-1277">Toxin-antitoxin system</keyword>
<dbReference type="InterPro" id="IPR050556">
    <property type="entry name" value="Type_II_TA_system_RNase"/>
</dbReference>
<protein>
    <recommendedName>
        <fullName evidence="8">Ribonuclease VapC</fullName>
        <shortName evidence="8">RNase VapC</shortName>
        <ecNumber evidence="8">3.1.-.-</ecNumber>
    </recommendedName>
    <alternativeName>
        <fullName evidence="8">Toxin VapC</fullName>
    </alternativeName>
</protein>
<evidence type="ECO:0000256" key="8">
    <source>
        <dbReference type="HAMAP-Rule" id="MF_00265"/>
    </source>
</evidence>
<dbReference type="InterPro" id="IPR029060">
    <property type="entry name" value="PIN-like_dom_sf"/>
</dbReference>
<dbReference type="InterPro" id="IPR002716">
    <property type="entry name" value="PIN_dom"/>
</dbReference>
<keyword evidence="8" id="KW-0800">Toxin</keyword>
<gene>
    <name evidence="8" type="primary">vapC</name>
    <name evidence="10" type="ORF">A2785_03825</name>
</gene>
<dbReference type="GO" id="GO:0016787">
    <property type="term" value="F:hydrolase activity"/>
    <property type="evidence" value="ECO:0007669"/>
    <property type="project" value="UniProtKB-KW"/>
</dbReference>
<evidence type="ECO:0000256" key="3">
    <source>
        <dbReference type="ARBA" id="ARBA00022722"/>
    </source>
</evidence>
<evidence type="ECO:0000256" key="2">
    <source>
        <dbReference type="ARBA" id="ARBA00022649"/>
    </source>
</evidence>
<proteinExistence type="inferred from homology"/>
<dbReference type="InterPro" id="IPR022907">
    <property type="entry name" value="VapC_family"/>
</dbReference>
<evidence type="ECO:0000256" key="6">
    <source>
        <dbReference type="ARBA" id="ARBA00022842"/>
    </source>
</evidence>
<dbReference type="SUPFAM" id="SSF88723">
    <property type="entry name" value="PIN domain-like"/>
    <property type="match status" value="1"/>
</dbReference>
<evidence type="ECO:0000256" key="1">
    <source>
        <dbReference type="ARBA" id="ARBA00001946"/>
    </source>
</evidence>
<dbReference type="GO" id="GO:0090729">
    <property type="term" value="F:toxin activity"/>
    <property type="evidence" value="ECO:0007669"/>
    <property type="project" value="UniProtKB-KW"/>
</dbReference>
<keyword evidence="6 8" id="KW-0460">Magnesium</keyword>
<dbReference type="GO" id="GO:0000287">
    <property type="term" value="F:magnesium ion binding"/>
    <property type="evidence" value="ECO:0007669"/>
    <property type="project" value="UniProtKB-UniRule"/>
</dbReference>
<dbReference type="AlphaFoldDB" id="A0A1G1VNQ6"/>
<dbReference type="Pfam" id="PF01850">
    <property type="entry name" value="PIN"/>
    <property type="match status" value="1"/>
</dbReference>
<evidence type="ECO:0000313" key="10">
    <source>
        <dbReference type="EMBL" id="OGY16867.1"/>
    </source>
</evidence>
<feature type="domain" description="PIN" evidence="9">
    <location>
        <begin position="4"/>
        <end position="107"/>
    </location>
</feature>
<dbReference type="PANTHER" id="PTHR33653:SF1">
    <property type="entry name" value="RIBONUCLEASE VAPC2"/>
    <property type="match status" value="1"/>
</dbReference>
<feature type="binding site" evidence="8">
    <location>
        <position position="6"/>
    </location>
    <ligand>
        <name>Mg(2+)</name>
        <dbReference type="ChEBI" id="CHEBI:18420"/>
    </ligand>
</feature>
<accession>A0A1G1VNQ6</accession>